<dbReference type="GO" id="GO:0003779">
    <property type="term" value="F:actin binding"/>
    <property type="evidence" value="ECO:0007669"/>
    <property type="project" value="UniProtKB-KW"/>
</dbReference>
<evidence type="ECO:0000256" key="5">
    <source>
        <dbReference type="ARBA" id="ARBA00023212"/>
    </source>
</evidence>
<comment type="subcellular location">
    <subcellularLocation>
        <location evidence="1 6">Cytoplasm</location>
        <location evidence="1 6">Cytoskeleton</location>
    </subcellularLocation>
</comment>
<evidence type="ECO:0000313" key="8">
    <source>
        <dbReference type="Proteomes" id="UP000243579"/>
    </source>
</evidence>
<dbReference type="InterPro" id="IPR036753">
    <property type="entry name" value="ARPC3_sf"/>
</dbReference>
<evidence type="ECO:0000256" key="4">
    <source>
        <dbReference type="ARBA" id="ARBA00023203"/>
    </source>
</evidence>
<comment type="caution">
    <text evidence="7">The sequence shown here is derived from an EMBL/GenBank/DDBJ whole genome shotgun (WGS) entry which is preliminary data.</text>
</comment>
<organism evidence="7 8">
    <name type="scientific">Achlya hypogyna</name>
    <name type="common">Oomycete</name>
    <name type="synonym">Protoachlya hypogyna</name>
    <dbReference type="NCBI Taxonomy" id="1202772"/>
    <lineage>
        <taxon>Eukaryota</taxon>
        <taxon>Sar</taxon>
        <taxon>Stramenopiles</taxon>
        <taxon>Oomycota</taxon>
        <taxon>Saprolegniomycetes</taxon>
        <taxon>Saprolegniales</taxon>
        <taxon>Achlyaceae</taxon>
        <taxon>Achlya</taxon>
    </lineage>
</organism>
<gene>
    <name evidence="7" type="ORF">ACHHYP_03052</name>
</gene>
<dbReference type="InterPro" id="IPR007204">
    <property type="entry name" value="ARPC3"/>
</dbReference>
<evidence type="ECO:0000256" key="3">
    <source>
        <dbReference type="ARBA" id="ARBA00022490"/>
    </source>
</evidence>
<dbReference type="PIRSF" id="PIRSF016315">
    <property type="entry name" value="ARP2/3_P21-Arc"/>
    <property type="match status" value="1"/>
</dbReference>
<proteinExistence type="inferred from homology"/>
<dbReference type="STRING" id="1202772.A0A1V9Z592"/>
<sequence>MPAYHSAYNDLPCAEACGFSLLPLKSRTRGPAPPCPEDQEDIADEILALFRANVLFTNYEIKGGADRVLVYGTLFVHMCLKRLERCSSKADAQRQLSQVAADNFAVPGESSFPLGGMVKMAANMTESENTRGYLKQLREALAMRLIDQVYADGTRSKWWMLFAKRKFMNKELTK</sequence>
<reference evidence="7 8" key="1">
    <citation type="journal article" date="2014" name="Genome Biol. Evol.">
        <title>The secreted proteins of Achlya hypogyna and Thraustotheca clavata identify the ancestral oomycete secretome and reveal gene acquisitions by horizontal gene transfer.</title>
        <authorList>
            <person name="Misner I."/>
            <person name="Blouin N."/>
            <person name="Leonard G."/>
            <person name="Richards T.A."/>
            <person name="Lane C.E."/>
        </authorList>
    </citation>
    <scope>NUCLEOTIDE SEQUENCE [LARGE SCALE GENOMIC DNA]</scope>
    <source>
        <strain evidence="7 8">ATCC 48635</strain>
    </source>
</reference>
<keyword evidence="3 6" id="KW-0963">Cytoplasm</keyword>
<dbReference type="Gene3D" id="1.10.1760.10">
    <property type="entry name" value="Actin-related protein 2/3 complex subunit 3"/>
    <property type="match status" value="1"/>
</dbReference>
<dbReference type="SUPFAM" id="SSF69060">
    <property type="entry name" value="Arp2/3 complex 21 kDa subunit ARPC3"/>
    <property type="match status" value="1"/>
</dbReference>
<dbReference type="GO" id="GO:0034314">
    <property type="term" value="P:Arp2/3 complex-mediated actin nucleation"/>
    <property type="evidence" value="ECO:0007669"/>
    <property type="project" value="UniProtKB-UniRule"/>
</dbReference>
<dbReference type="GO" id="GO:0005885">
    <property type="term" value="C:Arp2/3 protein complex"/>
    <property type="evidence" value="ECO:0007669"/>
    <property type="project" value="UniProtKB-UniRule"/>
</dbReference>
<accession>A0A1V9Z592</accession>
<evidence type="ECO:0000256" key="2">
    <source>
        <dbReference type="ARBA" id="ARBA00010856"/>
    </source>
</evidence>
<keyword evidence="4 6" id="KW-0009">Actin-binding</keyword>
<protein>
    <recommendedName>
        <fullName evidence="6">Actin-related protein 2/3 complex subunit 3</fullName>
    </recommendedName>
</protein>
<comment type="subunit">
    <text evidence="6">Component of the Arp2/3 complex.</text>
</comment>
<keyword evidence="8" id="KW-1185">Reference proteome</keyword>
<evidence type="ECO:0000256" key="6">
    <source>
        <dbReference type="PIRNR" id="PIRNR016315"/>
    </source>
</evidence>
<dbReference type="GO" id="GO:0030833">
    <property type="term" value="P:regulation of actin filament polymerization"/>
    <property type="evidence" value="ECO:0007669"/>
    <property type="project" value="InterPro"/>
</dbReference>
<comment type="function">
    <text evidence="6">Functions as component of the Arp2/3 complex which is involved in regulation of actin polymerization and together with an activating nucleation-promoting factor (NPF) mediates the formation of branched actin networks.</text>
</comment>
<dbReference type="PANTHER" id="PTHR12391">
    <property type="entry name" value="ARP2/3 COMPLEX 21 KD SUBUNIT"/>
    <property type="match status" value="1"/>
</dbReference>
<keyword evidence="5 6" id="KW-0206">Cytoskeleton</keyword>
<comment type="similarity">
    <text evidence="2 6">Belongs to the ARPC3 family.</text>
</comment>
<dbReference type="AlphaFoldDB" id="A0A1V9Z592"/>
<name>A0A1V9Z592_ACHHY</name>
<dbReference type="OrthoDB" id="200404at2759"/>
<dbReference type="EMBL" id="JNBR01000433">
    <property type="protein sequence ID" value="OQR93000.1"/>
    <property type="molecule type" value="Genomic_DNA"/>
</dbReference>
<dbReference type="Proteomes" id="UP000243579">
    <property type="component" value="Unassembled WGS sequence"/>
</dbReference>
<dbReference type="Pfam" id="PF04062">
    <property type="entry name" value="P21-Arc"/>
    <property type="match status" value="1"/>
</dbReference>
<evidence type="ECO:0000256" key="1">
    <source>
        <dbReference type="ARBA" id="ARBA00004245"/>
    </source>
</evidence>
<evidence type="ECO:0000313" key="7">
    <source>
        <dbReference type="EMBL" id="OQR93000.1"/>
    </source>
</evidence>